<evidence type="ECO:0000313" key="2">
    <source>
        <dbReference type="EMBL" id="KAF5198060.1"/>
    </source>
</evidence>
<name>A0A7J6WN81_THATH</name>
<comment type="caution">
    <text evidence="2">The sequence shown here is derived from an EMBL/GenBank/DDBJ whole genome shotgun (WGS) entry which is preliminary data.</text>
</comment>
<evidence type="ECO:0000313" key="3">
    <source>
        <dbReference type="Proteomes" id="UP000554482"/>
    </source>
</evidence>
<dbReference type="EMBL" id="JABWDY010013795">
    <property type="protein sequence ID" value="KAF5198060.1"/>
    <property type="molecule type" value="Genomic_DNA"/>
</dbReference>
<keyword evidence="3" id="KW-1185">Reference proteome</keyword>
<feature type="region of interest" description="Disordered" evidence="1">
    <location>
        <begin position="21"/>
        <end position="63"/>
    </location>
</feature>
<evidence type="ECO:0000256" key="1">
    <source>
        <dbReference type="SAM" id="MobiDB-lite"/>
    </source>
</evidence>
<proteinExistence type="predicted"/>
<reference evidence="2 3" key="1">
    <citation type="submission" date="2020-06" db="EMBL/GenBank/DDBJ databases">
        <title>Transcriptomic and genomic resources for Thalictrum thalictroides and T. hernandezii: Facilitating candidate gene discovery in an emerging model plant lineage.</title>
        <authorList>
            <person name="Arias T."/>
            <person name="Riano-Pachon D.M."/>
            <person name="Di Stilio V.S."/>
        </authorList>
    </citation>
    <scope>NUCLEOTIDE SEQUENCE [LARGE SCALE GENOMIC DNA]</scope>
    <source>
        <strain evidence="3">cv. WT478/WT964</strain>
        <tissue evidence="2">Leaves</tissue>
    </source>
</reference>
<dbReference type="AlphaFoldDB" id="A0A7J6WN81"/>
<gene>
    <name evidence="2" type="ORF">FRX31_012354</name>
</gene>
<feature type="compositionally biased region" description="Basic and acidic residues" evidence="1">
    <location>
        <begin position="44"/>
        <end position="56"/>
    </location>
</feature>
<sequence>MGGIPGPNLGQLYGYVFHPTASGEQVPHPLSPAPAAMDPQPPLLREDRANRNEEPLLRNTPSAHCRRDILREMQKLDLNSSPSAFTLEQIIYSLAT</sequence>
<protein>
    <submittedName>
        <fullName evidence="2">Uncharacterized protein</fullName>
    </submittedName>
</protein>
<dbReference type="Proteomes" id="UP000554482">
    <property type="component" value="Unassembled WGS sequence"/>
</dbReference>
<accession>A0A7J6WN81</accession>
<organism evidence="2 3">
    <name type="scientific">Thalictrum thalictroides</name>
    <name type="common">Rue-anemone</name>
    <name type="synonym">Anemone thalictroides</name>
    <dbReference type="NCBI Taxonomy" id="46969"/>
    <lineage>
        <taxon>Eukaryota</taxon>
        <taxon>Viridiplantae</taxon>
        <taxon>Streptophyta</taxon>
        <taxon>Embryophyta</taxon>
        <taxon>Tracheophyta</taxon>
        <taxon>Spermatophyta</taxon>
        <taxon>Magnoliopsida</taxon>
        <taxon>Ranunculales</taxon>
        <taxon>Ranunculaceae</taxon>
        <taxon>Thalictroideae</taxon>
        <taxon>Thalictrum</taxon>
    </lineage>
</organism>